<dbReference type="Gene3D" id="3.30.750.24">
    <property type="entry name" value="STAS domain"/>
    <property type="match status" value="1"/>
</dbReference>
<dbReference type="HOGENOM" id="CLU_115403_7_0_9"/>
<dbReference type="RefSeq" id="WP_013497670.1">
    <property type="nucleotide sequence ID" value="NC_014833.1"/>
</dbReference>
<name>E6UBE2_RUMA7</name>
<dbReference type="PANTHER" id="PTHR33495">
    <property type="entry name" value="ANTI-SIGMA FACTOR ANTAGONIST TM_1081-RELATED-RELATED"/>
    <property type="match status" value="1"/>
</dbReference>
<dbReference type="InterPro" id="IPR002645">
    <property type="entry name" value="STAS_dom"/>
</dbReference>
<dbReference type="eggNOG" id="COG1366">
    <property type="taxonomic scope" value="Bacteria"/>
</dbReference>
<reference evidence="4 5" key="1">
    <citation type="journal article" date="2011" name="J. Bacteriol.">
        <title>Complete genome of the cellulolytic ruminal bacterium Ruminococcus albus 7.</title>
        <authorList>
            <person name="Suen G."/>
            <person name="Stevenson D.M."/>
            <person name="Bruce D.C."/>
            <person name="Chertkov O."/>
            <person name="Copeland A."/>
            <person name="Cheng J.F."/>
            <person name="Detter C."/>
            <person name="Detter J.C."/>
            <person name="Goodwin L.A."/>
            <person name="Han C.S."/>
            <person name="Hauser L.J."/>
            <person name="Ivanova N.N."/>
            <person name="Kyrpides N.C."/>
            <person name="Land M.L."/>
            <person name="Lapidus A."/>
            <person name="Lucas S."/>
            <person name="Ovchinnikova G."/>
            <person name="Pitluck S."/>
            <person name="Tapia R."/>
            <person name="Woyke T."/>
            <person name="Boyum J."/>
            <person name="Mead D."/>
            <person name="Weimer P.J."/>
        </authorList>
    </citation>
    <scope>NUCLEOTIDE SEQUENCE [LARGE SCALE GENOMIC DNA]</scope>
    <source>
        <strain evidence="5">ATCC 27210 / DSM 20455 / JCM 14654 / NCDO 2250 / 7</strain>
    </source>
</reference>
<dbReference type="EMBL" id="CP002403">
    <property type="protein sequence ID" value="ADU21492.1"/>
    <property type="molecule type" value="Genomic_DNA"/>
</dbReference>
<evidence type="ECO:0000256" key="2">
    <source>
        <dbReference type="RuleBase" id="RU003749"/>
    </source>
</evidence>
<evidence type="ECO:0000313" key="4">
    <source>
        <dbReference type="EMBL" id="ADU21492.1"/>
    </source>
</evidence>
<protein>
    <recommendedName>
        <fullName evidence="2">Anti-sigma factor antagonist</fullName>
    </recommendedName>
</protein>
<dbReference type="NCBIfam" id="TIGR00377">
    <property type="entry name" value="ant_ant_sig"/>
    <property type="match status" value="1"/>
</dbReference>
<dbReference type="InterPro" id="IPR036513">
    <property type="entry name" value="STAS_dom_sf"/>
</dbReference>
<dbReference type="SUPFAM" id="SSF52091">
    <property type="entry name" value="SpoIIaa-like"/>
    <property type="match status" value="1"/>
</dbReference>
<dbReference type="InterPro" id="IPR003658">
    <property type="entry name" value="Anti-sigma_ant"/>
</dbReference>
<sequence length="119" mass="13135">MIQIKTCGSLTIARLSGELDHHSARMMRTEIDRELSEKHPSRLVLDFSAVTFMDSSGIGLIMGRYKIMNGYGGNIIIAAPPAYIKKVLHLAGIDRLAAITDNFTEKEADDIEQTTPQTT</sequence>
<comment type="similarity">
    <text evidence="1 2">Belongs to the anti-sigma-factor antagonist family.</text>
</comment>
<dbReference type="KEGG" id="ral:Rumal_0966"/>
<dbReference type="CDD" id="cd07043">
    <property type="entry name" value="STAS_anti-anti-sigma_factors"/>
    <property type="match status" value="1"/>
</dbReference>
<evidence type="ECO:0000259" key="3">
    <source>
        <dbReference type="PROSITE" id="PS50801"/>
    </source>
</evidence>
<accession>E6UBE2</accession>
<evidence type="ECO:0000256" key="1">
    <source>
        <dbReference type="ARBA" id="ARBA00009013"/>
    </source>
</evidence>
<dbReference type="STRING" id="697329.Rumal_0966"/>
<gene>
    <name evidence="4" type="ordered locus">Rumal_0966</name>
</gene>
<feature type="domain" description="STAS" evidence="3">
    <location>
        <begin position="1"/>
        <end position="93"/>
    </location>
</feature>
<dbReference type="AlphaFoldDB" id="E6UBE2"/>
<dbReference type="PROSITE" id="PS50801">
    <property type="entry name" value="STAS"/>
    <property type="match status" value="1"/>
</dbReference>
<organism evidence="4 5">
    <name type="scientific">Ruminococcus albus (strain ATCC 27210 / DSM 20455 / JCM 14654 / NCDO 2250 / 7)</name>
    <dbReference type="NCBI Taxonomy" id="697329"/>
    <lineage>
        <taxon>Bacteria</taxon>
        <taxon>Bacillati</taxon>
        <taxon>Bacillota</taxon>
        <taxon>Clostridia</taxon>
        <taxon>Eubacteriales</taxon>
        <taxon>Oscillospiraceae</taxon>
        <taxon>Ruminococcus</taxon>
    </lineage>
</organism>
<proteinExistence type="inferred from homology"/>
<dbReference type="Pfam" id="PF01740">
    <property type="entry name" value="STAS"/>
    <property type="match status" value="1"/>
</dbReference>
<dbReference type="GO" id="GO:0043856">
    <property type="term" value="F:anti-sigma factor antagonist activity"/>
    <property type="evidence" value="ECO:0007669"/>
    <property type="project" value="InterPro"/>
</dbReference>
<evidence type="ECO:0000313" key="5">
    <source>
        <dbReference type="Proteomes" id="UP000006919"/>
    </source>
</evidence>
<dbReference type="Proteomes" id="UP000006919">
    <property type="component" value="Chromosome"/>
</dbReference>
<dbReference type="PANTHER" id="PTHR33495:SF2">
    <property type="entry name" value="ANTI-SIGMA FACTOR ANTAGONIST TM_1081-RELATED"/>
    <property type="match status" value="1"/>
</dbReference>